<sequence length="102" mass="11481">MRSIPSTQFLVVCELLGSIKCCTAPFALGRKQALGFTPPYLSVQHHALSWQKGSSFEHKASSICPCETSYPCYFLLLQFANFIIVQRKENTPFHHPPCMQCS</sequence>
<keyword evidence="2" id="KW-1185">Reference proteome</keyword>
<evidence type="ECO:0000313" key="1">
    <source>
        <dbReference type="EMBL" id="KAF8663228.1"/>
    </source>
</evidence>
<comment type="caution">
    <text evidence="1">The sequence shown here is derived from an EMBL/GenBank/DDBJ whole genome shotgun (WGS) entry which is preliminary data.</text>
</comment>
<reference evidence="1" key="1">
    <citation type="submission" date="2020-07" db="EMBL/GenBank/DDBJ databases">
        <title>Genome sequence and genetic diversity analysis of an under-domesticated orphan crop, white fonio (Digitaria exilis).</title>
        <authorList>
            <person name="Bennetzen J.L."/>
            <person name="Chen S."/>
            <person name="Ma X."/>
            <person name="Wang X."/>
            <person name="Yssel A.E.J."/>
            <person name="Chaluvadi S.R."/>
            <person name="Johnson M."/>
            <person name="Gangashetty P."/>
            <person name="Hamidou F."/>
            <person name="Sanogo M.D."/>
            <person name="Zwaenepoel A."/>
            <person name="Wallace J."/>
            <person name="Van De Peer Y."/>
            <person name="Van Deynze A."/>
        </authorList>
    </citation>
    <scope>NUCLEOTIDE SEQUENCE</scope>
    <source>
        <tissue evidence="1">Leaves</tissue>
    </source>
</reference>
<name>A0A835E5Z0_9POAL</name>
<organism evidence="1 2">
    <name type="scientific">Digitaria exilis</name>
    <dbReference type="NCBI Taxonomy" id="1010633"/>
    <lineage>
        <taxon>Eukaryota</taxon>
        <taxon>Viridiplantae</taxon>
        <taxon>Streptophyta</taxon>
        <taxon>Embryophyta</taxon>
        <taxon>Tracheophyta</taxon>
        <taxon>Spermatophyta</taxon>
        <taxon>Magnoliopsida</taxon>
        <taxon>Liliopsida</taxon>
        <taxon>Poales</taxon>
        <taxon>Poaceae</taxon>
        <taxon>PACMAD clade</taxon>
        <taxon>Panicoideae</taxon>
        <taxon>Panicodae</taxon>
        <taxon>Paniceae</taxon>
        <taxon>Anthephorinae</taxon>
        <taxon>Digitaria</taxon>
    </lineage>
</organism>
<dbReference type="AlphaFoldDB" id="A0A835E5Z0"/>
<gene>
    <name evidence="1" type="ORF">HU200_055832</name>
</gene>
<dbReference type="EMBL" id="JACEFO010002379">
    <property type="protein sequence ID" value="KAF8663228.1"/>
    <property type="molecule type" value="Genomic_DNA"/>
</dbReference>
<accession>A0A835E5Z0</accession>
<proteinExistence type="predicted"/>
<protein>
    <submittedName>
        <fullName evidence="1">Uncharacterized protein</fullName>
    </submittedName>
</protein>
<dbReference type="Proteomes" id="UP000636709">
    <property type="component" value="Unassembled WGS sequence"/>
</dbReference>
<evidence type="ECO:0000313" key="2">
    <source>
        <dbReference type="Proteomes" id="UP000636709"/>
    </source>
</evidence>